<comment type="subcellular location">
    <subcellularLocation>
        <location evidence="8">Cytoplasm</location>
    </subcellularLocation>
</comment>
<dbReference type="GO" id="GO:0006782">
    <property type="term" value="P:protoporphyrinogen IX biosynthetic process"/>
    <property type="evidence" value="ECO:0007669"/>
    <property type="project" value="UniProtKB-UniRule"/>
</dbReference>
<keyword evidence="4 8" id="KW-0963">Cytoplasm</keyword>
<feature type="binding site" evidence="8">
    <location>
        <begin position="39"/>
        <end position="43"/>
    </location>
    <ligand>
        <name>substrate</name>
    </ligand>
</feature>
<evidence type="ECO:0000313" key="12">
    <source>
        <dbReference type="EMBL" id="SHI68388.1"/>
    </source>
</evidence>
<dbReference type="HAMAP" id="MF_00218">
    <property type="entry name" value="URO_D"/>
    <property type="match status" value="1"/>
</dbReference>
<keyword evidence="13" id="KW-1185">Reference proteome</keyword>
<dbReference type="InterPro" id="IPR006361">
    <property type="entry name" value="Uroporphyrinogen_deCO2ase_HemE"/>
</dbReference>
<evidence type="ECO:0000256" key="9">
    <source>
        <dbReference type="RuleBase" id="RU000554"/>
    </source>
</evidence>
<comment type="similarity">
    <text evidence="2 8 10">Belongs to the uroporphyrinogen decarboxylase family.</text>
</comment>
<dbReference type="STRING" id="1178825.SAMN05216261_1369"/>
<evidence type="ECO:0000256" key="2">
    <source>
        <dbReference type="ARBA" id="ARBA00009935"/>
    </source>
</evidence>
<evidence type="ECO:0000256" key="5">
    <source>
        <dbReference type="ARBA" id="ARBA00022793"/>
    </source>
</evidence>
<reference evidence="12 13" key="1">
    <citation type="submission" date="2016-11" db="EMBL/GenBank/DDBJ databases">
        <authorList>
            <person name="Jaros S."/>
            <person name="Januszkiewicz K."/>
            <person name="Wedrychowicz H."/>
        </authorList>
    </citation>
    <scope>NUCLEOTIDE SEQUENCE [LARGE SCALE GENOMIC DNA]</scope>
    <source>
        <strain evidence="12 13">CGMCC 1.12213</strain>
    </source>
</reference>
<evidence type="ECO:0000256" key="8">
    <source>
        <dbReference type="HAMAP-Rule" id="MF_00218"/>
    </source>
</evidence>
<dbReference type="GO" id="GO:0005829">
    <property type="term" value="C:cytosol"/>
    <property type="evidence" value="ECO:0007669"/>
    <property type="project" value="TreeGrafter"/>
</dbReference>
<dbReference type="PANTHER" id="PTHR21091">
    <property type="entry name" value="METHYLTETRAHYDROFOLATE:HOMOCYSTEINE METHYLTRANSFERASE RELATED"/>
    <property type="match status" value="1"/>
</dbReference>
<dbReference type="PANTHER" id="PTHR21091:SF169">
    <property type="entry name" value="UROPORPHYRINOGEN DECARBOXYLASE"/>
    <property type="match status" value="1"/>
</dbReference>
<dbReference type="Gene3D" id="3.20.20.210">
    <property type="match status" value="1"/>
</dbReference>
<comment type="subunit">
    <text evidence="8">Homodimer.</text>
</comment>
<dbReference type="EMBL" id="FQYK01000003">
    <property type="protein sequence ID" value="SHI68388.1"/>
    <property type="molecule type" value="Genomic_DNA"/>
</dbReference>
<evidence type="ECO:0000256" key="7">
    <source>
        <dbReference type="ARBA" id="ARBA00023244"/>
    </source>
</evidence>
<dbReference type="FunFam" id="3.20.20.210:FF:000007">
    <property type="entry name" value="Uroporphyrinogen decarboxylase"/>
    <property type="match status" value="1"/>
</dbReference>
<evidence type="ECO:0000256" key="10">
    <source>
        <dbReference type="RuleBase" id="RU004169"/>
    </source>
</evidence>
<feature type="domain" description="Uroporphyrinogen decarboxylase (URO-D)" evidence="11">
    <location>
        <begin position="34"/>
        <end position="43"/>
    </location>
</feature>
<evidence type="ECO:0000256" key="1">
    <source>
        <dbReference type="ARBA" id="ARBA00004804"/>
    </source>
</evidence>
<dbReference type="Pfam" id="PF01208">
    <property type="entry name" value="URO-D"/>
    <property type="match status" value="1"/>
</dbReference>
<organism evidence="12 13">
    <name type="scientific">Algibacter luteus</name>
    <dbReference type="NCBI Taxonomy" id="1178825"/>
    <lineage>
        <taxon>Bacteria</taxon>
        <taxon>Pseudomonadati</taxon>
        <taxon>Bacteroidota</taxon>
        <taxon>Flavobacteriia</taxon>
        <taxon>Flavobacteriales</taxon>
        <taxon>Flavobacteriaceae</taxon>
        <taxon>Algibacter</taxon>
    </lineage>
</organism>
<dbReference type="Proteomes" id="UP000184396">
    <property type="component" value="Unassembled WGS sequence"/>
</dbReference>
<dbReference type="eggNOG" id="COG0407">
    <property type="taxonomic scope" value="Bacteria"/>
</dbReference>
<dbReference type="InterPro" id="IPR000257">
    <property type="entry name" value="Uroporphyrinogen_deCOase"/>
</dbReference>
<keyword evidence="7 8" id="KW-0627">Porphyrin biosynthesis</keyword>
<evidence type="ECO:0000256" key="6">
    <source>
        <dbReference type="ARBA" id="ARBA00023239"/>
    </source>
</evidence>
<dbReference type="InterPro" id="IPR038071">
    <property type="entry name" value="UROD/MetE-like_sf"/>
</dbReference>
<dbReference type="AlphaFoldDB" id="A0A1M6D5S3"/>
<comment type="pathway">
    <text evidence="1 8 9">Porphyrin-containing compound metabolism; protoporphyrin-IX biosynthesis; coproporphyrinogen-III from 5-aminolevulinate: step 4/4.</text>
</comment>
<evidence type="ECO:0000256" key="4">
    <source>
        <dbReference type="ARBA" id="ARBA00022490"/>
    </source>
</evidence>
<evidence type="ECO:0000256" key="3">
    <source>
        <dbReference type="ARBA" id="ARBA00012288"/>
    </source>
</evidence>
<evidence type="ECO:0000313" key="13">
    <source>
        <dbReference type="Proteomes" id="UP000184396"/>
    </source>
</evidence>
<feature type="binding site" evidence="8">
    <location>
        <position position="332"/>
    </location>
    <ligand>
        <name>substrate</name>
    </ligand>
</feature>
<feature type="site" description="Transition state stabilizer" evidence="8">
    <location>
        <position position="88"/>
    </location>
</feature>
<name>A0A1M6D5S3_9FLAO</name>
<sequence>MSFSKQLGAKSQKLNMKNDLFLRALKGETVDRPPVWMMRQAGRYLPEFMEIKAKYDFFTRCQTPELASEITVQPIRRYGMDAAILFSDILVIPQAMNIEVQMKPNFGPYLPNPIRSQKDVDNVIVPDVTQALDYVYQAIKATKEKLNDEIPLIGFAGSPWTILCYCVQGQGSKNFDKAKEFCFTNPVAAHQLLQKITDTTIAYLKDKVKAGCNAVQVFDSWGGMLSPVDYQEFSWQYIQQIIDALKDDAPVIAFGKGCWFALGEMAKSGASALGVDWTCSARNARYLTGGNITLQGNFDPTRLFSPPSEIKKMVHQMINEFGKDKYIVNLGHGILPNIPLDHAKAFIDAVKEYKSPS</sequence>
<dbReference type="EC" id="4.1.1.37" evidence="3 8"/>
<dbReference type="UniPathway" id="UPA00251">
    <property type="reaction ID" value="UER00321"/>
</dbReference>
<feature type="binding site" evidence="8">
    <location>
        <position position="220"/>
    </location>
    <ligand>
        <name>substrate</name>
    </ligand>
</feature>
<accession>A0A1M6D5S3</accession>
<keyword evidence="6 8" id="KW-0456">Lyase</keyword>
<dbReference type="PROSITE" id="PS00906">
    <property type="entry name" value="UROD_1"/>
    <property type="match status" value="1"/>
</dbReference>
<feature type="binding site" evidence="8">
    <location>
        <position position="88"/>
    </location>
    <ligand>
        <name>substrate</name>
    </ligand>
</feature>
<proteinExistence type="inferred from homology"/>
<gene>
    <name evidence="8" type="primary">hemE</name>
    <name evidence="12" type="ORF">SAMN05216261_1369</name>
</gene>
<dbReference type="NCBIfam" id="TIGR01464">
    <property type="entry name" value="hemE"/>
    <property type="match status" value="1"/>
</dbReference>
<dbReference type="SUPFAM" id="SSF51726">
    <property type="entry name" value="UROD/MetE-like"/>
    <property type="match status" value="1"/>
</dbReference>
<feature type="binding site" evidence="8">
    <location>
        <position position="58"/>
    </location>
    <ligand>
        <name>substrate</name>
    </ligand>
</feature>
<comment type="function">
    <text evidence="8">Catalyzes the decarboxylation of four acetate groups of uroporphyrinogen-III to yield coproporphyrinogen-III.</text>
</comment>
<protein>
    <recommendedName>
        <fullName evidence="3 8">Uroporphyrinogen decarboxylase</fullName>
        <shortName evidence="8">UPD</shortName>
        <shortName evidence="8">URO-D</shortName>
        <ecNumber evidence="3 8">4.1.1.37</ecNumber>
    </recommendedName>
</protein>
<dbReference type="CDD" id="cd00717">
    <property type="entry name" value="URO-D"/>
    <property type="match status" value="1"/>
</dbReference>
<feature type="binding site" evidence="8">
    <location>
        <position position="165"/>
    </location>
    <ligand>
        <name>substrate</name>
    </ligand>
</feature>
<comment type="catalytic activity">
    <reaction evidence="8 9">
        <text>uroporphyrinogen III + 4 H(+) = coproporphyrinogen III + 4 CO2</text>
        <dbReference type="Rhea" id="RHEA:19865"/>
        <dbReference type="ChEBI" id="CHEBI:15378"/>
        <dbReference type="ChEBI" id="CHEBI:16526"/>
        <dbReference type="ChEBI" id="CHEBI:57308"/>
        <dbReference type="ChEBI" id="CHEBI:57309"/>
        <dbReference type="EC" id="4.1.1.37"/>
    </reaction>
</comment>
<keyword evidence="5 8" id="KW-0210">Decarboxylase</keyword>
<evidence type="ECO:0000259" key="11">
    <source>
        <dbReference type="PROSITE" id="PS00906"/>
    </source>
</evidence>
<dbReference type="GO" id="GO:0004853">
    <property type="term" value="F:uroporphyrinogen decarboxylase activity"/>
    <property type="evidence" value="ECO:0007669"/>
    <property type="project" value="UniProtKB-UniRule"/>
</dbReference>